<feature type="region of interest" description="Disordered" evidence="5">
    <location>
        <begin position="272"/>
        <end position="302"/>
    </location>
</feature>
<dbReference type="Gene3D" id="6.10.140.2220">
    <property type="match status" value="1"/>
</dbReference>
<evidence type="ECO:0000256" key="5">
    <source>
        <dbReference type="SAM" id="MobiDB-lite"/>
    </source>
</evidence>
<dbReference type="InParanoid" id="A0A409WW39"/>
<keyword evidence="3" id="KW-0862">Zinc</keyword>
<evidence type="ECO:0000313" key="8">
    <source>
        <dbReference type="Proteomes" id="UP000283269"/>
    </source>
</evidence>
<comment type="caution">
    <text evidence="7">The sequence shown here is derived from an EMBL/GenBank/DDBJ whole genome shotgun (WGS) entry which is preliminary data.</text>
</comment>
<reference evidence="7 8" key="1">
    <citation type="journal article" date="2018" name="Evol. Lett.">
        <title>Horizontal gene cluster transfer increased hallucinogenic mushroom diversity.</title>
        <authorList>
            <person name="Reynolds H.T."/>
            <person name="Vijayakumar V."/>
            <person name="Gluck-Thaler E."/>
            <person name="Korotkin H.B."/>
            <person name="Matheny P.B."/>
            <person name="Slot J.C."/>
        </authorList>
    </citation>
    <scope>NUCLEOTIDE SEQUENCE [LARGE SCALE GENOMIC DNA]</scope>
    <source>
        <strain evidence="7 8">2631</strain>
    </source>
</reference>
<keyword evidence="1" id="KW-0479">Metal-binding</keyword>
<name>A0A409WW39_PSICY</name>
<sequence>MAGPYISEGPKTVLTDFWKNNCADDPEFAFEQYVQMYHSCFMPATSPGPYGLRSSSYFHREGIRECRERLLTRQNTEISAGASQEKVDDLLELGLRVASGTHLKFDEATGIALFQRVVQGDYAKAKKAIAASLICQCLKRRLLDSTQQFDTIEAFKWADLSCEYGLFSHCSLHLVLLYDRLGKAPLDRGNFAKFTHIWTAYDNFREETGLQRPRSRYCENCYKKPRRRSLLKRCAGDCIPDNKPVYCGRKCQKEHWSKYRQWCKFETVDTDSEWTTDSEREDWEYSEGEGAPELPDVPPGSKVEINFASCRH</sequence>
<organism evidence="7 8">
    <name type="scientific">Psilocybe cyanescens</name>
    <dbReference type="NCBI Taxonomy" id="93625"/>
    <lineage>
        <taxon>Eukaryota</taxon>
        <taxon>Fungi</taxon>
        <taxon>Dikarya</taxon>
        <taxon>Basidiomycota</taxon>
        <taxon>Agaricomycotina</taxon>
        <taxon>Agaricomycetes</taxon>
        <taxon>Agaricomycetidae</taxon>
        <taxon>Agaricales</taxon>
        <taxon>Agaricineae</taxon>
        <taxon>Strophariaceae</taxon>
        <taxon>Psilocybe</taxon>
    </lineage>
</organism>
<accession>A0A409WW39</accession>
<dbReference type="EMBL" id="NHYD01003099">
    <property type="protein sequence ID" value="PPQ82744.1"/>
    <property type="molecule type" value="Genomic_DNA"/>
</dbReference>
<dbReference type="AlphaFoldDB" id="A0A409WW39"/>
<evidence type="ECO:0000256" key="2">
    <source>
        <dbReference type="ARBA" id="ARBA00022771"/>
    </source>
</evidence>
<evidence type="ECO:0000256" key="4">
    <source>
        <dbReference type="PROSITE-ProRule" id="PRU00134"/>
    </source>
</evidence>
<dbReference type="InterPro" id="IPR002893">
    <property type="entry name" value="Znf_MYND"/>
</dbReference>
<feature type="domain" description="MYND-type" evidence="6">
    <location>
        <begin position="218"/>
        <end position="263"/>
    </location>
</feature>
<dbReference type="GO" id="GO:0008270">
    <property type="term" value="F:zinc ion binding"/>
    <property type="evidence" value="ECO:0007669"/>
    <property type="project" value="UniProtKB-KW"/>
</dbReference>
<evidence type="ECO:0000256" key="1">
    <source>
        <dbReference type="ARBA" id="ARBA00022723"/>
    </source>
</evidence>
<dbReference type="Proteomes" id="UP000283269">
    <property type="component" value="Unassembled WGS sequence"/>
</dbReference>
<protein>
    <recommendedName>
        <fullName evidence="6">MYND-type domain-containing protein</fullName>
    </recommendedName>
</protein>
<proteinExistence type="predicted"/>
<evidence type="ECO:0000256" key="3">
    <source>
        <dbReference type="ARBA" id="ARBA00022833"/>
    </source>
</evidence>
<evidence type="ECO:0000313" key="7">
    <source>
        <dbReference type="EMBL" id="PPQ82744.1"/>
    </source>
</evidence>
<gene>
    <name evidence="7" type="ORF">CVT25_009298</name>
</gene>
<feature type="compositionally biased region" description="Acidic residues" evidence="5">
    <location>
        <begin position="272"/>
        <end position="287"/>
    </location>
</feature>
<dbReference type="PROSITE" id="PS50865">
    <property type="entry name" value="ZF_MYND_2"/>
    <property type="match status" value="1"/>
</dbReference>
<dbReference type="OrthoDB" id="341421at2759"/>
<keyword evidence="2 4" id="KW-0863">Zinc-finger</keyword>
<keyword evidence="8" id="KW-1185">Reference proteome</keyword>
<evidence type="ECO:0000259" key="6">
    <source>
        <dbReference type="PROSITE" id="PS50865"/>
    </source>
</evidence>